<accession>A0A1F6NDN9</accession>
<evidence type="ECO:0000313" key="2">
    <source>
        <dbReference type="Proteomes" id="UP000176300"/>
    </source>
</evidence>
<proteinExistence type="predicted"/>
<comment type="caution">
    <text evidence="1">The sequence shown here is derived from an EMBL/GenBank/DDBJ whole genome shotgun (WGS) entry which is preliminary data.</text>
</comment>
<sequence length="131" mass="14805">MSTPFLTHEKVHGIYRACLSNGFDDTKSCKTVELNKKRVAMSEFRLRINTPIIRDMLLQLPESFLETIDEKGAPISKATIDKNGRLWTILFSYVEELCMLGLGIGMVKIVPAETGNPRQINIVINQQHGRC</sequence>
<name>A0A1F6NDN9_9BACT</name>
<dbReference type="Proteomes" id="UP000176300">
    <property type="component" value="Unassembled WGS sequence"/>
</dbReference>
<dbReference type="EMBL" id="MFQS01000054">
    <property type="protein sequence ID" value="OGH81930.1"/>
    <property type="molecule type" value="Genomic_DNA"/>
</dbReference>
<dbReference type="STRING" id="1798697.A2373_04450"/>
<evidence type="ECO:0000313" key="1">
    <source>
        <dbReference type="EMBL" id="OGH81930.1"/>
    </source>
</evidence>
<dbReference type="AlphaFoldDB" id="A0A1F6NDN9"/>
<protein>
    <submittedName>
        <fullName evidence="1">Uncharacterized protein</fullName>
    </submittedName>
</protein>
<reference evidence="1 2" key="1">
    <citation type="journal article" date="2016" name="Nat. Commun.">
        <title>Thousands of microbial genomes shed light on interconnected biogeochemical processes in an aquifer system.</title>
        <authorList>
            <person name="Anantharaman K."/>
            <person name="Brown C.T."/>
            <person name="Hug L.A."/>
            <person name="Sharon I."/>
            <person name="Castelle C.J."/>
            <person name="Probst A.J."/>
            <person name="Thomas B.C."/>
            <person name="Singh A."/>
            <person name="Wilkins M.J."/>
            <person name="Karaoz U."/>
            <person name="Brodie E.L."/>
            <person name="Williams K.H."/>
            <person name="Hubbard S.S."/>
            <person name="Banfield J.F."/>
        </authorList>
    </citation>
    <scope>NUCLEOTIDE SEQUENCE [LARGE SCALE GENOMIC DNA]</scope>
</reference>
<organism evidence="1 2">
    <name type="scientific">Candidatus Magasanikbacteria bacterium RIFOXYB1_FULL_40_15</name>
    <dbReference type="NCBI Taxonomy" id="1798697"/>
    <lineage>
        <taxon>Bacteria</taxon>
        <taxon>Candidatus Magasanikiibacteriota</taxon>
    </lineage>
</organism>
<gene>
    <name evidence="1" type="ORF">A2373_04450</name>
</gene>